<dbReference type="Proteomes" id="UP000516314">
    <property type="component" value="Chromosome 2"/>
</dbReference>
<dbReference type="SMART" id="SM01019">
    <property type="entry name" value="B3"/>
    <property type="match status" value="8"/>
</dbReference>
<accession>A0A7G2EEQ3</accession>
<feature type="compositionally biased region" description="Basic and acidic residues" evidence="6">
    <location>
        <begin position="202"/>
        <end position="227"/>
    </location>
</feature>
<evidence type="ECO:0000256" key="3">
    <source>
        <dbReference type="ARBA" id="ARBA00023125"/>
    </source>
</evidence>
<evidence type="ECO:0000256" key="5">
    <source>
        <dbReference type="ARBA" id="ARBA00023242"/>
    </source>
</evidence>
<feature type="region of interest" description="Disordered" evidence="6">
    <location>
        <begin position="1120"/>
        <end position="1144"/>
    </location>
</feature>
<feature type="domain" description="TF-B3" evidence="7">
    <location>
        <begin position="1299"/>
        <end position="1394"/>
    </location>
</feature>
<dbReference type="PANTHER" id="PTHR31674">
    <property type="entry name" value="B3 DOMAIN-CONTAINING PROTEIN REM-LIKE 3-RELATED"/>
    <property type="match status" value="1"/>
</dbReference>
<dbReference type="PROSITE" id="PS50863">
    <property type="entry name" value="B3"/>
    <property type="match status" value="8"/>
</dbReference>
<feature type="domain" description="TF-B3" evidence="7">
    <location>
        <begin position="691"/>
        <end position="785"/>
    </location>
</feature>
<evidence type="ECO:0000256" key="4">
    <source>
        <dbReference type="ARBA" id="ARBA00023163"/>
    </source>
</evidence>
<feature type="region of interest" description="Disordered" evidence="6">
    <location>
        <begin position="906"/>
        <end position="952"/>
    </location>
</feature>
<feature type="domain" description="TF-B3" evidence="7">
    <location>
        <begin position="1162"/>
        <end position="1259"/>
    </location>
</feature>
<dbReference type="GO" id="GO:0003677">
    <property type="term" value="F:DNA binding"/>
    <property type="evidence" value="ECO:0007669"/>
    <property type="project" value="UniProtKB-KW"/>
</dbReference>
<dbReference type="Gene3D" id="2.40.330.10">
    <property type="entry name" value="DNA-binding pseudobarrel domain"/>
    <property type="match status" value="7"/>
</dbReference>
<gene>
    <name evidence="8" type="ORF">AT9943_LOCUS7591</name>
</gene>
<evidence type="ECO:0000259" key="7">
    <source>
        <dbReference type="PROSITE" id="PS50863"/>
    </source>
</evidence>
<dbReference type="InterPro" id="IPR003340">
    <property type="entry name" value="B3_DNA-bd"/>
</dbReference>
<feature type="compositionally biased region" description="Basic and acidic residues" evidence="6">
    <location>
        <begin position="654"/>
        <end position="664"/>
    </location>
</feature>
<evidence type="ECO:0000256" key="1">
    <source>
        <dbReference type="ARBA" id="ARBA00004123"/>
    </source>
</evidence>
<name>A0A7G2EEQ3_ARATH</name>
<evidence type="ECO:0000256" key="2">
    <source>
        <dbReference type="ARBA" id="ARBA00023015"/>
    </source>
</evidence>
<reference evidence="8 9" key="1">
    <citation type="submission" date="2020-09" db="EMBL/GenBank/DDBJ databases">
        <authorList>
            <person name="Ashkenazy H."/>
        </authorList>
    </citation>
    <scope>NUCLEOTIDE SEQUENCE [LARGE SCALE GENOMIC DNA]</scope>
    <source>
        <strain evidence="9">cv. Cdm-0</strain>
    </source>
</reference>
<feature type="region of interest" description="Disordered" evidence="6">
    <location>
        <begin position="1"/>
        <end position="35"/>
    </location>
</feature>
<protein>
    <submittedName>
        <fullName evidence="8">(thale cress) hypothetical protein</fullName>
    </submittedName>
</protein>
<evidence type="ECO:0000313" key="8">
    <source>
        <dbReference type="EMBL" id="CAD5319409.1"/>
    </source>
</evidence>
<evidence type="ECO:0000313" key="9">
    <source>
        <dbReference type="Proteomes" id="UP000516314"/>
    </source>
</evidence>
<sequence length="1425" mass="159885">MMIQFSNNHDNNIEFQRRKKMKKNNPETETDSSSDLSCFVAQTGALLHLPQGFTSSNGSNRECRKSPRPIISSYSSSEKQFVTFTLAPVDGRHCRLRLPMQFTRENGINKPGKIYLVGKDGSKWLANLLLENNRGRMTLGDGWKSFVKANGLKTGDTYTFKLLWEDTTPVLSLCFEEYNTDTRVGEESSKESLPAEPSSQEKIVKDDNNKDESSTWKREGNHLRCKDSTSPSQNCTLTVTITPDSLEHGRLRLPLQFMTENSMNKPGEITLLGTDGAKWMASLLLEKKGRMSLGKGWKDFAKANGLKTGDSITLEPIWEDRTPVLSIKSSSGQGQSEFSKESLSIKPSSGNMTKKVENNREASRKYPPRSRESSSAIQNQFMALTPPRDIVSQVAHDLSIGEVINFRHKGDNMLRVSDLGSNCCGVQDLLAPSSNYDHDNISNISMKINPHIRKEAVTFSSYDGYAHDNFEPPSKKKVKKNNPEMEADYLSDHSCFVSHVTTSSLHTNALENSSFEREKNHWICIDSISSSQNRFLTLTITPDSLKHGRLRLPLQFMIENSMNKPGEITVLGKDGAKWLVSLLLERRGRMSLGKGWKDFAKANGLKTGDSITLESVWEGASPVLKLLRIESSSFRGQSEFSKESHFTDASSGQETREAEKNREESSSLWELEKRTYCPRKRDSSSDVKNRFLTLTLAPEDVKDGNLHLPCQFMRINGINKPGQITLLGRGGMKWFAYLLSGDGTVVVGNGWKGFCEANGVMLGETFVLEFIPKDDTNHVFKFYTKFCIYHGLMDCGEEVEEFTISHIIKLIKEEGGLGLTSISEANKAKPNKPTPQEQMAWNLAIITLVGKDGTKLEATLRRENRGLMCLGNGWKDLSISNGLKSGKSFTLELILENGTPMLSLVSTQSTSHKSQKRECSKHSEKESISAVPSKGKKNRKARSNREERRDSSSAIQNRFVTFTPEDIRDCILILPSQFIKANGINNLGEITLLGQNRMKWFAYLLSMSKDGSLALGSGWKGICEANGVNTGEAFTLEYIDEQETAHGRAQVCFYGVFPGKSVRSFASLRSKWNDLFYDFLREQNLRVNPTSQCVGEDDALWKVGLEMVLNSSDLGPSRCDIRDLPAPSSTNDQGKTELARKKKVKRSNTEIEADASSSDNSCFVALVTASNLRKDALYLPQDLTSSVGLERKYREIVVTDERERRSWALDLRFNKSSDTFYISRGWRSFCDENGKKPGGVFVFKLVGNRETPVLSFCSTESINDGTQGHKNNKYNCMELKSKKKRMRCRDSTSPSQNRFMTLTLTHDNLIKSRRQLPLPFMRENGLVKPGIINLLGKDGTKWEVNLRREANGTMYLGKGWKDFTIANGLKTGESFTWEAVLENGTRMLSLVSTQSTSDRNQKEVVCISTVKKWICGTGIWLERFL</sequence>
<dbReference type="PANTHER" id="PTHR31674:SF41">
    <property type="entry name" value="B3 DOMAIN-CONTAINING PROTEIN REM-LIKE 1-RELATED"/>
    <property type="match status" value="1"/>
</dbReference>
<feature type="region of interest" description="Disordered" evidence="6">
    <location>
        <begin position="184"/>
        <end position="232"/>
    </location>
</feature>
<feature type="compositionally biased region" description="Basic and acidic residues" evidence="6">
    <location>
        <begin position="916"/>
        <end position="927"/>
    </location>
</feature>
<organism evidence="8 9">
    <name type="scientific">Arabidopsis thaliana</name>
    <name type="common">Mouse-ear cress</name>
    <dbReference type="NCBI Taxonomy" id="3702"/>
    <lineage>
        <taxon>Eukaryota</taxon>
        <taxon>Viridiplantae</taxon>
        <taxon>Streptophyta</taxon>
        <taxon>Embryophyta</taxon>
        <taxon>Tracheophyta</taxon>
        <taxon>Spermatophyta</taxon>
        <taxon>Magnoliopsida</taxon>
        <taxon>eudicotyledons</taxon>
        <taxon>Gunneridae</taxon>
        <taxon>Pentapetalae</taxon>
        <taxon>rosids</taxon>
        <taxon>malvids</taxon>
        <taxon>Brassicales</taxon>
        <taxon>Brassicaceae</taxon>
        <taxon>Camelineae</taxon>
        <taxon>Arabidopsis</taxon>
    </lineage>
</organism>
<dbReference type="EMBL" id="LR881467">
    <property type="protein sequence ID" value="CAD5319409.1"/>
    <property type="molecule type" value="Genomic_DNA"/>
</dbReference>
<dbReference type="CDD" id="cd10017">
    <property type="entry name" value="B3_DNA"/>
    <property type="match status" value="7"/>
</dbReference>
<keyword evidence="3" id="KW-0238">DNA-binding</keyword>
<feature type="domain" description="TF-B3" evidence="7">
    <location>
        <begin position="236"/>
        <end position="331"/>
    </location>
</feature>
<evidence type="ECO:0000256" key="6">
    <source>
        <dbReference type="SAM" id="MobiDB-lite"/>
    </source>
</evidence>
<dbReference type="Pfam" id="PF02362">
    <property type="entry name" value="B3"/>
    <property type="match status" value="7"/>
</dbReference>
<feature type="domain" description="TF-B3" evidence="7">
    <location>
        <begin position="81"/>
        <end position="177"/>
    </location>
</feature>
<feature type="region of interest" description="Disordered" evidence="6">
    <location>
        <begin position="327"/>
        <end position="375"/>
    </location>
</feature>
<feature type="domain" description="TF-B3" evidence="7">
    <location>
        <begin position="846"/>
        <end position="908"/>
    </location>
</feature>
<dbReference type="InterPro" id="IPR015300">
    <property type="entry name" value="DNA-bd_pseudobarrel_sf"/>
</dbReference>
<dbReference type="InterPro" id="IPR039218">
    <property type="entry name" value="REM_fam"/>
</dbReference>
<feature type="compositionally biased region" description="Basic and acidic residues" evidence="6">
    <location>
        <begin position="354"/>
        <end position="372"/>
    </location>
</feature>
<dbReference type="SUPFAM" id="SSF101936">
    <property type="entry name" value="DNA-binding pseudobarrel domain"/>
    <property type="match status" value="8"/>
</dbReference>
<keyword evidence="2" id="KW-0805">Transcription regulation</keyword>
<feature type="domain" description="TF-B3" evidence="7">
    <location>
        <begin position="957"/>
        <end position="1057"/>
    </location>
</feature>
<comment type="subcellular location">
    <subcellularLocation>
        <location evidence="1">Nucleus</location>
    </subcellularLocation>
</comment>
<proteinExistence type="predicted"/>
<keyword evidence="5" id="KW-0539">Nucleus</keyword>
<feature type="region of interest" description="Disordered" evidence="6">
    <location>
        <begin position="640"/>
        <end position="664"/>
    </location>
</feature>
<dbReference type="GO" id="GO:0005634">
    <property type="term" value="C:nucleus"/>
    <property type="evidence" value="ECO:0007669"/>
    <property type="project" value="UniProtKB-SubCell"/>
</dbReference>
<feature type="compositionally biased region" description="Polar residues" evidence="6">
    <location>
        <begin position="327"/>
        <end position="352"/>
    </location>
</feature>
<feature type="domain" description="TF-B3" evidence="7">
    <location>
        <begin position="535"/>
        <end position="630"/>
    </location>
</feature>
<keyword evidence="4" id="KW-0804">Transcription</keyword>
<feature type="compositionally biased region" description="Polar residues" evidence="6">
    <location>
        <begin position="1"/>
        <end position="10"/>
    </location>
</feature>